<evidence type="ECO:0000313" key="2">
    <source>
        <dbReference type="Proteomes" id="UP001283361"/>
    </source>
</evidence>
<dbReference type="EMBL" id="JAWDGP010003253">
    <property type="protein sequence ID" value="KAK3775980.1"/>
    <property type="molecule type" value="Genomic_DNA"/>
</dbReference>
<sequence length="126" mass="14393">MALVTSAHFMTVRTTDAAPCDKTILAGLEPRYCLAKDFTKVIADQSAFLNSRRSTRLKTKTTSKQHLNHLGVPESSWCTKKHGLGTVDYSFYKQNSQASLCLRQYKQSLYIFIKDNYIKEHLCRDP</sequence>
<protein>
    <submittedName>
        <fullName evidence="1">Uncharacterized protein</fullName>
    </submittedName>
</protein>
<keyword evidence="2" id="KW-1185">Reference proteome</keyword>
<organism evidence="1 2">
    <name type="scientific">Elysia crispata</name>
    <name type="common">lettuce slug</name>
    <dbReference type="NCBI Taxonomy" id="231223"/>
    <lineage>
        <taxon>Eukaryota</taxon>
        <taxon>Metazoa</taxon>
        <taxon>Spiralia</taxon>
        <taxon>Lophotrochozoa</taxon>
        <taxon>Mollusca</taxon>
        <taxon>Gastropoda</taxon>
        <taxon>Heterobranchia</taxon>
        <taxon>Euthyneura</taxon>
        <taxon>Panpulmonata</taxon>
        <taxon>Sacoglossa</taxon>
        <taxon>Placobranchoidea</taxon>
        <taxon>Plakobranchidae</taxon>
        <taxon>Elysia</taxon>
    </lineage>
</organism>
<dbReference type="Proteomes" id="UP001283361">
    <property type="component" value="Unassembled WGS sequence"/>
</dbReference>
<reference evidence="1" key="1">
    <citation type="journal article" date="2023" name="G3 (Bethesda)">
        <title>A reference genome for the long-term kleptoplast-retaining sea slug Elysia crispata morphotype clarki.</title>
        <authorList>
            <person name="Eastman K.E."/>
            <person name="Pendleton A.L."/>
            <person name="Shaikh M.A."/>
            <person name="Suttiyut T."/>
            <person name="Ogas R."/>
            <person name="Tomko P."/>
            <person name="Gavelis G."/>
            <person name="Widhalm J.R."/>
            <person name="Wisecaver J.H."/>
        </authorList>
    </citation>
    <scope>NUCLEOTIDE SEQUENCE</scope>
    <source>
        <strain evidence="1">ECLA1</strain>
    </source>
</reference>
<accession>A0AAE1DN49</accession>
<comment type="caution">
    <text evidence="1">The sequence shown here is derived from an EMBL/GenBank/DDBJ whole genome shotgun (WGS) entry which is preliminary data.</text>
</comment>
<evidence type="ECO:0000313" key="1">
    <source>
        <dbReference type="EMBL" id="KAK3775980.1"/>
    </source>
</evidence>
<proteinExistence type="predicted"/>
<dbReference type="AlphaFoldDB" id="A0AAE1DN49"/>
<gene>
    <name evidence="1" type="ORF">RRG08_043665</name>
</gene>
<name>A0AAE1DN49_9GAST</name>